<keyword evidence="3" id="KW-1185">Reference proteome</keyword>
<evidence type="ECO:0000313" key="2">
    <source>
        <dbReference type="EMBL" id="MBB4051099.1"/>
    </source>
</evidence>
<evidence type="ECO:0000256" key="1">
    <source>
        <dbReference type="SAM" id="SignalP"/>
    </source>
</evidence>
<dbReference type="AlphaFoldDB" id="A0A7W6NA40"/>
<protein>
    <submittedName>
        <fullName evidence="2">Uncharacterized protein</fullName>
    </submittedName>
</protein>
<proteinExistence type="predicted"/>
<feature type="signal peptide" evidence="1">
    <location>
        <begin position="1"/>
        <end position="24"/>
    </location>
</feature>
<sequence length="144" mass="15801">MFKLTALALLAGLVTTSAVLPSYAQMAKAPTRPNYPSYSGSGPDHNCEDEIGHLRSVNAFDIQGIRNQKIFLYPICEDPTVPGKNNYGTLFLDGNVNTLREPIARNATLMNALAARGYDHNDVVSLRFAGGNSIYLYVHQRDLN</sequence>
<evidence type="ECO:0000313" key="3">
    <source>
        <dbReference type="Proteomes" id="UP000547011"/>
    </source>
</evidence>
<gene>
    <name evidence="2" type="ORF">GGR20_000717</name>
</gene>
<feature type="chain" id="PRO_5031122413" evidence="1">
    <location>
        <begin position="25"/>
        <end position="144"/>
    </location>
</feature>
<dbReference type="RefSeq" id="WP_183309825.1">
    <property type="nucleotide sequence ID" value="NZ_JACIEW010000001.1"/>
</dbReference>
<reference evidence="2 3" key="1">
    <citation type="submission" date="2020-08" db="EMBL/GenBank/DDBJ databases">
        <title>Genomic Encyclopedia of Type Strains, Phase IV (KMG-IV): sequencing the most valuable type-strain genomes for metagenomic binning, comparative biology and taxonomic classification.</title>
        <authorList>
            <person name="Goeker M."/>
        </authorList>
    </citation>
    <scope>NUCLEOTIDE SEQUENCE [LARGE SCALE GENOMIC DNA]</scope>
    <source>
        <strain evidence="2 3">DSM 23447</strain>
    </source>
</reference>
<organism evidence="2 3">
    <name type="scientific">Devosia subaequoris</name>
    <dbReference type="NCBI Taxonomy" id="395930"/>
    <lineage>
        <taxon>Bacteria</taxon>
        <taxon>Pseudomonadati</taxon>
        <taxon>Pseudomonadota</taxon>
        <taxon>Alphaproteobacteria</taxon>
        <taxon>Hyphomicrobiales</taxon>
        <taxon>Devosiaceae</taxon>
        <taxon>Devosia</taxon>
    </lineage>
</organism>
<accession>A0A7W6NA40</accession>
<name>A0A7W6NA40_9HYPH</name>
<dbReference type="Proteomes" id="UP000547011">
    <property type="component" value="Unassembled WGS sequence"/>
</dbReference>
<comment type="caution">
    <text evidence="2">The sequence shown here is derived from an EMBL/GenBank/DDBJ whole genome shotgun (WGS) entry which is preliminary data.</text>
</comment>
<dbReference type="EMBL" id="JACIEW010000001">
    <property type="protein sequence ID" value="MBB4051099.1"/>
    <property type="molecule type" value="Genomic_DNA"/>
</dbReference>
<keyword evidence="1" id="KW-0732">Signal</keyword>